<proteinExistence type="predicted"/>
<evidence type="ECO:0000256" key="1">
    <source>
        <dbReference type="SAM" id="MobiDB-lite"/>
    </source>
</evidence>
<name>G0X568_9CAUD</name>
<keyword evidence="3" id="KW-1185">Reference proteome</keyword>
<accession>G0X568</accession>
<dbReference type="RefSeq" id="YP_004782510.1">
    <property type="nucleotide sequence ID" value="NC_015938.1"/>
</dbReference>
<evidence type="ECO:0000313" key="2">
    <source>
        <dbReference type="EMBL" id="AEK82050.1"/>
    </source>
</evidence>
<protein>
    <submittedName>
        <fullName evidence="2">Uncharacterized protein</fullName>
    </submittedName>
</protein>
<sequence length="59" mass="6762">MNSRNTKAFRRNAEKRMNRPSKMESISNGALKSEAVILRGIVRNINMIEQTRPFGTQLV</sequence>
<dbReference type="EMBL" id="HM997019">
    <property type="protein sequence ID" value="AEK82050.1"/>
    <property type="molecule type" value="Genomic_DNA"/>
</dbReference>
<organism evidence="2 3">
    <name type="scientific">Salmonella phage 7-11</name>
    <dbReference type="NCBI Taxonomy" id="1054968"/>
    <lineage>
        <taxon>Viruses</taxon>
        <taxon>Duplodnaviria</taxon>
        <taxon>Heunggongvirae</taxon>
        <taxon>Uroviricota</taxon>
        <taxon>Caudoviricetes</taxon>
        <taxon>Grimontviridae</taxon>
        <taxon>Moazamivirus</taxon>
        <taxon>Moazamivirus 711</taxon>
    </lineage>
</organism>
<dbReference type="GeneID" id="11117602"/>
<reference evidence="2 3" key="1">
    <citation type="journal article" date="2011" name="Arch. Virol.">
        <title>The genome sequence of enterobacterial phage 7-11, which possesses an unusually elongated head.</title>
        <authorList>
            <person name="Kropinski A.M."/>
            <person name="Lingohr E.J."/>
            <person name="Ackermann H.W."/>
        </authorList>
    </citation>
    <scope>NUCLEOTIDE SEQUENCE [LARGE SCALE GENOMIC DNA]</scope>
</reference>
<feature type="region of interest" description="Disordered" evidence="1">
    <location>
        <begin position="1"/>
        <end position="26"/>
    </location>
</feature>
<evidence type="ECO:0000313" key="3">
    <source>
        <dbReference type="Proteomes" id="UP000001639"/>
    </source>
</evidence>
<dbReference type="Proteomes" id="UP000001639">
    <property type="component" value="Segment"/>
</dbReference>
<dbReference type="KEGG" id="vg:11117602"/>